<evidence type="ECO:0000256" key="1">
    <source>
        <dbReference type="SAM" id="SignalP"/>
    </source>
</evidence>
<sequence length="69" mass="7215">MKLITGVVLALVSVAMAYPTAVNNNAQVVRRQDLQHQVDPSVPAMSDASGNVVPFNSTSVYEAATANGQ</sequence>
<dbReference type="Proteomes" id="UP001278500">
    <property type="component" value="Unassembled WGS sequence"/>
</dbReference>
<comment type="caution">
    <text evidence="2">The sequence shown here is derived from an EMBL/GenBank/DDBJ whole genome shotgun (WGS) entry which is preliminary data.</text>
</comment>
<evidence type="ECO:0000313" key="3">
    <source>
        <dbReference type="Proteomes" id="UP001278500"/>
    </source>
</evidence>
<reference evidence="2" key="2">
    <citation type="submission" date="2023-06" db="EMBL/GenBank/DDBJ databases">
        <authorList>
            <consortium name="Lawrence Berkeley National Laboratory"/>
            <person name="Haridas S."/>
            <person name="Hensen N."/>
            <person name="Bonometti L."/>
            <person name="Westerberg I."/>
            <person name="Brannstrom I.O."/>
            <person name="Guillou S."/>
            <person name="Cros-Aarteil S."/>
            <person name="Calhoun S."/>
            <person name="Kuo A."/>
            <person name="Mondo S."/>
            <person name="Pangilinan J."/>
            <person name="Riley R."/>
            <person name="Labutti K."/>
            <person name="Andreopoulos B."/>
            <person name="Lipzen A."/>
            <person name="Chen C."/>
            <person name="Yanf M."/>
            <person name="Daum C."/>
            <person name="Ng V."/>
            <person name="Clum A."/>
            <person name="Steindorff A."/>
            <person name="Ohm R."/>
            <person name="Martin F."/>
            <person name="Silar P."/>
            <person name="Natvig D."/>
            <person name="Lalanne C."/>
            <person name="Gautier V."/>
            <person name="Ament-Velasquez S.L."/>
            <person name="Kruys A."/>
            <person name="Hutchinson M.I."/>
            <person name="Powell A.J."/>
            <person name="Barry K."/>
            <person name="Miller A.N."/>
            <person name="Grigoriev I.V."/>
            <person name="Debuchy R."/>
            <person name="Gladieux P."/>
            <person name="Thoren M.H."/>
            <person name="Johannesson H."/>
        </authorList>
    </citation>
    <scope>NUCLEOTIDE SEQUENCE</scope>
    <source>
        <strain evidence="2">CBS 560.94</strain>
    </source>
</reference>
<organism evidence="2 3">
    <name type="scientific">Neurospora tetraspora</name>
    <dbReference type="NCBI Taxonomy" id="94610"/>
    <lineage>
        <taxon>Eukaryota</taxon>
        <taxon>Fungi</taxon>
        <taxon>Dikarya</taxon>
        <taxon>Ascomycota</taxon>
        <taxon>Pezizomycotina</taxon>
        <taxon>Sordariomycetes</taxon>
        <taxon>Sordariomycetidae</taxon>
        <taxon>Sordariales</taxon>
        <taxon>Sordariaceae</taxon>
        <taxon>Neurospora</taxon>
    </lineage>
</organism>
<name>A0AAE0JHD1_9PEZI</name>
<keyword evidence="1" id="KW-0732">Signal</keyword>
<dbReference type="AlphaFoldDB" id="A0AAE0JHD1"/>
<feature type="signal peptide" evidence="1">
    <location>
        <begin position="1"/>
        <end position="17"/>
    </location>
</feature>
<dbReference type="GeneID" id="87858356"/>
<protein>
    <submittedName>
        <fullName evidence="2">Uncharacterized protein</fullName>
    </submittedName>
</protein>
<reference evidence="2" key="1">
    <citation type="journal article" date="2023" name="Mol. Phylogenet. Evol.">
        <title>Genome-scale phylogeny and comparative genomics of the fungal order Sordariales.</title>
        <authorList>
            <person name="Hensen N."/>
            <person name="Bonometti L."/>
            <person name="Westerberg I."/>
            <person name="Brannstrom I.O."/>
            <person name="Guillou S."/>
            <person name="Cros-Aarteil S."/>
            <person name="Calhoun S."/>
            <person name="Haridas S."/>
            <person name="Kuo A."/>
            <person name="Mondo S."/>
            <person name="Pangilinan J."/>
            <person name="Riley R."/>
            <person name="LaButti K."/>
            <person name="Andreopoulos B."/>
            <person name="Lipzen A."/>
            <person name="Chen C."/>
            <person name="Yan M."/>
            <person name="Daum C."/>
            <person name="Ng V."/>
            <person name="Clum A."/>
            <person name="Steindorff A."/>
            <person name="Ohm R.A."/>
            <person name="Martin F."/>
            <person name="Silar P."/>
            <person name="Natvig D.O."/>
            <person name="Lalanne C."/>
            <person name="Gautier V."/>
            <person name="Ament-Velasquez S.L."/>
            <person name="Kruys A."/>
            <person name="Hutchinson M.I."/>
            <person name="Powell A.J."/>
            <person name="Barry K."/>
            <person name="Miller A.N."/>
            <person name="Grigoriev I.V."/>
            <person name="Debuchy R."/>
            <person name="Gladieux P."/>
            <person name="Hiltunen Thoren M."/>
            <person name="Johannesson H."/>
        </authorList>
    </citation>
    <scope>NUCLEOTIDE SEQUENCE</scope>
    <source>
        <strain evidence="2">CBS 560.94</strain>
    </source>
</reference>
<feature type="chain" id="PRO_5042247443" evidence="1">
    <location>
        <begin position="18"/>
        <end position="69"/>
    </location>
</feature>
<gene>
    <name evidence="2" type="ORF">B0H65DRAFT_158720</name>
</gene>
<dbReference type="EMBL" id="JAUEPP010000003">
    <property type="protein sequence ID" value="KAK3347908.1"/>
    <property type="molecule type" value="Genomic_DNA"/>
</dbReference>
<accession>A0AAE0JHD1</accession>
<keyword evidence="3" id="KW-1185">Reference proteome</keyword>
<proteinExistence type="predicted"/>
<dbReference type="RefSeq" id="XP_062682990.1">
    <property type="nucleotide sequence ID" value="XM_062821202.1"/>
</dbReference>
<evidence type="ECO:0000313" key="2">
    <source>
        <dbReference type="EMBL" id="KAK3347908.1"/>
    </source>
</evidence>